<dbReference type="GO" id="GO:0016020">
    <property type="term" value="C:membrane"/>
    <property type="evidence" value="ECO:0007669"/>
    <property type="project" value="InterPro"/>
</dbReference>
<accession>A0A1H7IRI4</accession>
<dbReference type="PANTHER" id="PTHR38443">
    <property type="match status" value="1"/>
</dbReference>
<dbReference type="RefSeq" id="WP_090827350.1">
    <property type="nucleotide sequence ID" value="NZ_FOBH01000002.1"/>
</dbReference>
<dbReference type="InterPro" id="IPR008414">
    <property type="entry name" value="HBL"/>
</dbReference>
<dbReference type="CDD" id="cd22655">
    <property type="entry name" value="ClyA_MakA-like"/>
    <property type="match status" value="1"/>
</dbReference>
<organism evidence="2 3">
    <name type="scientific">Nitrosovibrio tenuis</name>
    <dbReference type="NCBI Taxonomy" id="1233"/>
    <lineage>
        <taxon>Bacteria</taxon>
        <taxon>Pseudomonadati</taxon>
        <taxon>Pseudomonadota</taxon>
        <taxon>Betaproteobacteria</taxon>
        <taxon>Nitrosomonadales</taxon>
        <taxon>Nitrosomonadaceae</taxon>
        <taxon>Nitrosovibrio</taxon>
    </lineage>
</organism>
<gene>
    <name evidence="2" type="ORF">SAMN05216387_102276</name>
</gene>
<dbReference type="InterPro" id="IPR052785">
    <property type="entry name" value="Enterotoxin_cmpnt"/>
</dbReference>
<dbReference type="Pfam" id="PF05791">
    <property type="entry name" value="Bacillus_HBL"/>
    <property type="match status" value="1"/>
</dbReference>
<feature type="transmembrane region" description="Helical" evidence="1">
    <location>
        <begin position="196"/>
        <end position="218"/>
    </location>
</feature>
<dbReference type="PANTHER" id="PTHR38443:SF2">
    <property type="entry name" value="NON-HEMOLYTIC ENTEROTOXIN LYTIC COMPONENT L1"/>
    <property type="match status" value="1"/>
</dbReference>
<keyword evidence="1" id="KW-0472">Membrane</keyword>
<dbReference type="SUPFAM" id="SSF58100">
    <property type="entry name" value="Bacterial hemolysins"/>
    <property type="match status" value="1"/>
</dbReference>
<evidence type="ECO:0000256" key="1">
    <source>
        <dbReference type="SAM" id="Phobius"/>
    </source>
</evidence>
<dbReference type="AlphaFoldDB" id="A0A1H7IRI4"/>
<evidence type="ECO:0000313" key="2">
    <source>
        <dbReference type="EMBL" id="SEK65103.1"/>
    </source>
</evidence>
<dbReference type="Gene3D" id="1.20.1170.10">
    <property type="match status" value="1"/>
</dbReference>
<evidence type="ECO:0000313" key="3">
    <source>
        <dbReference type="Proteomes" id="UP000198620"/>
    </source>
</evidence>
<dbReference type="OrthoDB" id="8557274at2"/>
<keyword evidence="1" id="KW-1133">Transmembrane helix</keyword>
<feature type="transmembrane region" description="Helical" evidence="1">
    <location>
        <begin position="224"/>
        <end position="246"/>
    </location>
</feature>
<dbReference type="Proteomes" id="UP000198620">
    <property type="component" value="Unassembled WGS sequence"/>
</dbReference>
<dbReference type="EMBL" id="FOBH01000002">
    <property type="protein sequence ID" value="SEK65103.1"/>
    <property type="molecule type" value="Genomic_DNA"/>
</dbReference>
<reference evidence="2 3" key="1">
    <citation type="submission" date="2016-10" db="EMBL/GenBank/DDBJ databases">
        <authorList>
            <person name="de Groot N.N."/>
        </authorList>
    </citation>
    <scope>NUCLEOTIDE SEQUENCE [LARGE SCALE GENOMIC DNA]</scope>
    <source>
        <strain evidence="2 3">Nv1</strain>
    </source>
</reference>
<protein>
    <submittedName>
        <fullName evidence="2">Haemolytic enterotoxin (HBL)</fullName>
    </submittedName>
</protein>
<keyword evidence="1" id="KW-0812">Transmembrane</keyword>
<dbReference type="STRING" id="1233.SAMN05216387_102276"/>
<name>A0A1H7IRI4_9PROT</name>
<proteinExistence type="predicted"/>
<keyword evidence="3" id="KW-1185">Reference proteome</keyword>
<sequence length="365" mass="38316">MITSVSTNAPVATDTNSNTASGFASLQIVTAACHGVLNTQFIAPSPKPSWFDDLNAKLDAAKVLANQWIDDMAPKLTASVPSHVIDYGTTYEALTDQIIDLLNKNPNARGKDDPVVQQVFALISALHDEVETIITDVIGTQEQLKTWGDAMQKSHDDLFAGAANIQSLQIDLQADIGKMNSAIQGLQAQIDAENKAIVAGALAIGVGLFALVVGIALAPVTGGASLIVSGIGGAAIIGGAVTWGVMQAKINSQFSEIAGDQKKISDDKRQLVALQGLSLAANSAISSIATATSALSDVKVMWTMFQNDLQGTMDKLEKTDENLSAIVNKAYVIAAQKEWNLAVQFAQQLSGMSVPVQEKTLPMAA</sequence>